<dbReference type="Gene3D" id="1.10.260.40">
    <property type="entry name" value="lambda repressor-like DNA-binding domains"/>
    <property type="match status" value="1"/>
</dbReference>
<dbReference type="Pfam" id="PF01381">
    <property type="entry name" value="HTH_3"/>
    <property type="match status" value="1"/>
</dbReference>
<keyword evidence="2" id="KW-1133">Transmembrane helix</keyword>
<keyword evidence="5" id="KW-1185">Reference proteome</keyword>
<accession>C0VYQ4</accession>
<comment type="caution">
    <text evidence="4">The sequence shown here is derived from an EMBL/GenBank/DDBJ whole genome shotgun (WGS) entry which is preliminary data.</text>
</comment>
<dbReference type="SUPFAM" id="SSF47413">
    <property type="entry name" value="lambda repressor-like DNA-binding domains"/>
    <property type="match status" value="1"/>
</dbReference>
<dbReference type="HOGENOM" id="CLU_060318_0_0_11"/>
<keyword evidence="2" id="KW-0472">Membrane</keyword>
<evidence type="ECO:0000313" key="4">
    <source>
        <dbReference type="EMBL" id="EEH64557.1"/>
    </source>
</evidence>
<feature type="transmembrane region" description="Helical" evidence="2">
    <location>
        <begin position="205"/>
        <end position="229"/>
    </location>
</feature>
<dbReference type="SMART" id="SM00530">
    <property type="entry name" value="HTH_XRE"/>
    <property type="match status" value="1"/>
</dbReference>
<sequence>MENEPPQGNAMTVVSPAAILKGVTMSFRENLQHLRSTRGLTQERLAVLLGVSRQAISKWESDRAYPEMDKLLTICDLFGCTLDELVTGDLRTTDADTLEDPLVSQAVSPVQDYTGYDAHMRGFAWKIAAGMGVIIAGAALAVLIDGLAVGSFKDAAEFVLIALGIVCGLALLVPVGLSHAAFRKEHPYIEDFYTSADRARGIRELAVSIVIGIAVILGGIGLMLLGNAVHEREDGWWTAAVLFGAALGTGLFIWGGIRYWRLDVSGYNKEQRQEIDPARRAASARVERVCGVIMLIATIIALAALFLAAPWASEHVIARVIVANFWLAWVIGGLACGIAALVLNKSQPDESQGL</sequence>
<dbReference type="InterPro" id="IPR001387">
    <property type="entry name" value="Cro/C1-type_HTH"/>
</dbReference>
<feature type="transmembrane region" description="Helical" evidence="2">
    <location>
        <begin position="158"/>
        <end position="177"/>
    </location>
</feature>
<dbReference type="eggNOG" id="COG1476">
    <property type="taxonomic scope" value="Bacteria"/>
</dbReference>
<reference evidence="4 5" key="1">
    <citation type="submission" date="2009-01" db="EMBL/GenBank/DDBJ databases">
        <authorList>
            <person name="Qin X."/>
            <person name="Bachman B."/>
            <person name="Battles P."/>
            <person name="Bell A."/>
            <person name="Bess C."/>
            <person name="Bickham C."/>
            <person name="Chaboub L."/>
            <person name="Chen D."/>
            <person name="Coyle M."/>
            <person name="Deiros D.R."/>
            <person name="Dinh H."/>
            <person name="Forbes L."/>
            <person name="Fowler G."/>
            <person name="Francisco L."/>
            <person name="Fu Q."/>
            <person name="Gubbala S."/>
            <person name="Hale W."/>
            <person name="Han Y."/>
            <person name="Hemphill L."/>
            <person name="Highlander S.K."/>
            <person name="Hirani K."/>
            <person name="Hogues M."/>
            <person name="Jackson L."/>
            <person name="Jakkamsetti A."/>
            <person name="Javaid M."/>
            <person name="Jiang H."/>
            <person name="Korchina V."/>
            <person name="Kovar C."/>
            <person name="Lara F."/>
            <person name="Lee S."/>
            <person name="Mata R."/>
            <person name="Mathew T."/>
            <person name="Moen C."/>
            <person name="Morales K."/>
            <person name="Munidasa M."/>
            <person name="Nazareth L."/>
            <person name="Ngo R."/>
            <person name="Nguyen L."/>
            <person name="Okwuonu G."/>
            <person name="Ongeri F."/>
            <person name="Patil S."/>
            <person name="Petrosino J."/>
            <person name="Pham C."/>
            <person name="Pham P."/>
            <person name="Pu L.-L."/>
            <person name="Puazo M."/>
            <person name="Raj R."/>
            <person name="Reid J."/>
            <person name="Rouhana J."/>
            <person name="Saada N."/>
            <person name="Shang Y."/>
            <person name="Simmons D."/>
            <person name="Thornton R."/>
            <person name="Warren J."/>
            <person name="Weissenberger G."/>
            <person name="Zhang J."/>
            <person name="Zhang L."/>
            <person name="Zhou C."/>
            <person name="Zhu D."/>
            <person name="Muzny D."/>
            <person name="Worley K."/>
            <person name="Gibbs R."/>
        </authorList>
    </citation>
    <scope>NUCLEOTIDE SEQUENCE [LARGE SCALE GENOMIC DNA]</scope>
    <source>
        <strain evidence="4 5">DSM 15436</strain>
    </source>
</reference>
<keyword evidence="2" id="KW-0812">Transmembrane</keyword>
<keyword evidence="1 4" id="KW-0238">DNA-binding</keyword>
<evidence type="ECO:0000256" key="2">
    <source>
        <dbReference type="SAM" id="Phobius"/>
    </source>
</evidence>
<dbReference type="CDD" id="cd00093">
    <property type="entry name" value="HTH_XRE"/>
    <property type="match status" value="1"/>
</dbReference>
<name>C0VYQ4_9ACTO</name>
<dbReference type="PANTHER" id="PTHR46558">
    <property type="entry name" value="TRACRIPTIONAL REGULATORY PROTEIN-RELATED-RELATED"/>
    <property type="match status" value="1"/>
</dbReference>
<dbReference type="InterPro" id="IPR010982">
    <property type="entry name" value="Lambda_DNA-bd_dom_sf"/>
</dbReference>
<evidence type="ECO:0000259" key="3">
    <source>
        <dbReference type="PROSITE" id="PS50943"/>
    </source>
</evidence>
<organism evidence="4 5">
    <name type="scientific">Gleimia coleocanis DSM 15436</name>
    <dbReference type="NCBI Taxonomy" id="525245"/>
    <lineage>
        <taxon>Bacteria</taxon>
        <taxon>Bacillati</taxon>
        <taxon>Actinomycetota</taxon>
        <taxon>Actinomycetes</taxon>
        <taxon>Actinomycetales</taxon>
        <taxon>Actinomycetaceae</taxon>
        <taxon>Gleimia</taxon>
    </lineage>
</organism>
<gene>
    <name evidence="4" type="ORF">HMPREF0044_0294</name>
</gene>
<dbReference type="PROSITE" id="PS50943">
    <property type="entry name" value="HTH_CROC1"/>
    <property type="match status" value="1"/>
</dbReference>
<dbReference type="AlphaFoldDB" id="C0VYQ4"/>
<feature type="transmembrane region" description="Helical" evidence="2">
    <location>
        <begin position="289"/>
        <end position="311"/>
    </location>
</feature>
<feature type="transmembrane region" description="Helical" evidence="2">
    <location>
        <begin position="317"/>
        <end position="343"/>
    </location>
</feature>
<dbReference type="EMBL" id="ACFG01000004">
    <property type="protein sequence ID" value="EEH64557.1"/>
    <property type="molecule type" value="Genomic_DNA"/>
</dbReference>
<feature type="transmembrane region" description="Helical" evidence="2">
    <location>
        <begin position="235"/>
        <end position="257"/>
    </location>
</feature>
<dbReference type="Proteomes" id="UP000010301">
    <property type="component" value="Unassembled WGS sequence"/>
</dbReference>
<feature type="transmembrane region" description="Helical" evidence="2">
    <location>
        <begin position="127"/>
        <end position="152"/>
    </location>
</feature>
<evidence type="ECO:0000256" key="1">
    <source>
        <dbReference type="ARBA" id="ARBA00023125"/>
    </source>
</evidence>
<dbReference type="PANTHER" id="PTHR46558:SF4">
    <property type="entry name" value="DNA-BIDING PHAGE PROTEIN"/>
    <property type="match status" value="1"/>
</dbReference>
<protein>
    <submittedName>
        <fullName evidence="4">DNA-binding helix-turn-helix protein</fullName>
    </submittedName>
</protein>
<feature type="domain" description="HTH cro/C1-type" evidence="3">
    <location>
        <begin position="31"/>
        <end position="85"/>
    </location>
</feature>
<proteinExistence type="predicted"/>
<dbReference type="GO" id="GO:0003677">
    <property type="term" value="F:DNA binding"/>
    <property type="evidence" value="ECO:0007669"/>
    <property type="project" value="UniProtKB-KW"/>
</dbReference>
<evidence type="ECO:0000313" key="5">
    <source>
        <dbReference type="Proteomes" id="UP000010301"/>
    </source>
</evidence>